<evidence type="ECO:0008006" key="2">
    <source>
        <dbReference type="Google" id="ProtNLM"/>
    </source>
</evidence>
<name>F3KMC3_9ARCH</name>
<gene>
    <name evidence="1" type="ORF">Nlim_1672</name>
</gene>
<dbReference type="HOGENOM" id="CLU_3379846_0_0_2"/>
<proteinExistence type="predicted"/>
<organism evidence="1">
    <name type="scientific">Candidatus Nitrosarchaeum limnium SFB1</name>
    <dbReference type="NCBI Taxonomy" id="886738"/>
    <lineage>
        <taxon>Archaea</taxon>
        <taxon>Nitrososphaerota</taxon>
        <taxon>Nitrososphaeria</taxon>
        <taxon>Nitrosopumilales</taxon>
        <taxon>Nitrosopumilaceae</taxon>
        <taxon>Nitrosarchaeum</taxon>
    </lineage>
</organism>
<accession>F3KMC3</accession>
<dbReference type="EMBL" id="AEGP01000062">
    <property type="protein sequence ID" value="EGG41512.1"/>
    <property type="molecule type" value="Genomic_DNA"/>
</dbReference>
<reference evidence="1" key="1">
    <citation type="journal article" date="2011" name="PLoS ONE">
        <title>Genome of a low-salinity ammonia-oxidizing archaeon determined by single-cell and metagenomic analysis.</title>
        <authorList>
            <person name="Blainey P.C."/>
            <person name="Mosier A.C."/>
            <person name="Potanina A."/>
            <person name="Francis C.A."/>
            <person name="Quake S.R."/>
        </authorList>
    </citation>
    <scope>NUCLEOTIDE SEQUENCE [LARGE SCALE GENOMIC DNA]</scope>
    <source>
        <strain evidence="1">SFB1</strain>
    </source>
</reference>
<dbReference type="Proteomes" id="UP000004348">
    <property type="component" value="Chromosome"/>
</dbReference>
<evidence type="ECO:0000313" key="1">
    <source>
        <dbReference type="EMBL" id="EGG41512.1"/>
    </source>
</evidence>
<comment type="caution">
    <text evidence="1">The sequence shown here is derived from an EMBL/GenBank/DDBJ whole genome shotgun (WGS) entry which is preliminary data.</text>
</comment>
<dbReference type="AlphaFoldDB" id="F3KMC3"/>
<sequence length="33" mass="3849">MRLAKECMICGKSYIGFEKYCSRHCLAETYGKK</sequence>
<dbReference type="STRING" id="886738.Nlim_1672"/>
<protein>
    <recommendedName>
        <fullName evidence="2">DUF2116 family Zn-ribbon domain-containing protein</fullName>
    </recommendedName>
</protein>